<comment type="caution">
    <text evidence="2">The sequence shown here is derived from an EMBL/GenBank/DDBJ whole genome shotgun (WGS) entry which is preliminary data.</text>
</comment>
<evidence type="ECO:0000256" key="1">
    <source>
        <dbReference type="SAM" id="MobiDB-lite"/>
    </source>
</evidence>
<feature type="region of interest" description="Disordered" evidence="1">
    <location>
        <begin position="87"/>
        <end position="114"/>
    </location>
</feature>
<organism evidence="2 3">
    <name type="scientific">Stigmatella aurantiaca (strain DW4/3-1)</name>
    <dbReference type="NCBI Taxonomy" id="378806"/>
    <lineage>
        <taxon>Bacteria</taxon>
        <taxon>Pseudomonadati</taxon>
        <taxon>Myxococcota</taxon>
        <taxon>Myxococcia</taxon>
        <taxon>Myxococcales</taxon>
        <taxon>Cystobacterineae</taxon>
        <taxon>Archangiaceae</taxon>
        <taxon>Stigmatella</taxon>
    </lineage>
</organism>
<feature type="region of interest" description="Disordered" evidence="1">
    <location>
        <begin position="548"/>
        <end position="586"/>
    </location>
</feature>
<evidence type="ECO:0000313" key="2">
    <source>
        <dbReference type="EMBL" id="EAU63611.1"/>
    </source>
</evidence>
<dbReference type="Proteomes" id="UP000032702">
    <property type="component" value="Unassembled WGS sequence"/>
</dbReference>
<feature type="compositionally biased region" description="Basic and acidic residues" evidence="1">
    <location>
        <begin position="562"/>
        <end position="586"/>
    </location>
</feature>
<gene>
    <name evidence="2" type="ORF">STIAU_3475</name>
</gene>
<feature type="region of interest" description="Disordered" evidence="1">
    <location>
        <begin position="348"/>
        <end position="369"/>
    </location>
</feature>
<proteinExistence type="predicted"/>
<dbReference type="AlphaFoldDB" id="Q08SZ0"/>
<name>Q08SZ0_STIAD</name>
<feature type="compositionally biased region" description="Basic and acidic residues" evidence="1">
    <location>
        <begin position="355"/>
        <end position="365"/>
    </location>
</feature>
<accession>Q08SZ0</accession>
<sequence length="647" mass="66674">MSFSALSGCLVGRVLGIGFLAPPPGRFGLGARGLGGRRGLRGRRRLGGLEGLRLGGRGRRLLAGIRLFGRRVHGAFGGHFIRQPPAHALPRLGGESRGVEGPSHGNESGFREQPGLACGEVQPVAGGDELGPEGGCLTVGQARGGEAGLPRGMGACHLLHDRAHEVEVFLGEDTGDVAGLEPPLVRGRELVHRFLRGAAELRKLEVGKERVDDGGPAAGAEGDARVKLFQGIDPEVLLLEGELLTGLLQLGQILGALDQGRARGQGGAREFQGGGEPLLLGLEPLALGDHVLGGDEAGLERLGEADELVGFQRGQRHAVKSSAVLEESVERSTRGEVGEGEVGACLQERGGGELARSDTDAERPDALGGGDVLGRIPDDHHAALLHGGIEELRATPGPMADELHAVLVVTPEAAKGELIVDAHALQFDPCALPHIAGANAHGDVGVVAGLRDGLAHAGVNEVVAVHGLLHLLGEEGEVGGEQLIDGLGTGLDADDAHGLARDGPVGHAGEAERAARIAAAVELFESARDGTPPRATGGDEGAVDVEEKHGRTHGPHLMEGPARSEPRDHGKERVVRDRSGHGEGEPLLERLAHDGGLLQGKALLECLLDLNPSQASERPRDGFADGVAAVLEEGEEGGNGVGAHTQA</sequence>
<protein>
    <submittedName>
        <fullName evidence="2">Uncharacterized protein</fullName>
    </submittedName>
</protein>
<reference evidence="2 3" key="1">
    <citation type="submission" date="2006-04" db="EMBL/GenBank/DDBJ databases">
        <authorList>
            <person name="Nierman W.C."/>
        </authorList>
    </citation>
    <scope>NUCLEOTIDE SEQUENCE [LARGE SCALE GENOMIC DNA]</scope>
    <source>
        <strain evidence="2 3">DW4/3-1</strain>
    </source>
</reference>
<dbReference type="EMBL" id="AAMD01000155">
    <property type="protein sequence ID" value="EAU63611.1"/>
    <property type="molecule type" value="Genomic_DNA"/>
</dbReference>
<evidence type="ECO:0000313" key="3">
    <source>
        <dbReference type="Proteomes" id="UP000032702"/>
    </source>
</evidence>